<reference evidence="4" key="1">
    <citation type="submission" date="2023-07" db="EMBL/GenBank/DDBJ databases">
        <title>Murine gut Bacillus species.</title>
        <authorList>
            <person name="Gutman E."/>
            <person name="Hashuel R."/>
            <person name="Litvak Y."/>
        </authorList>
    </citation>
    <scope>NUCLEOTIDE SEQUENCE</scope>
    <source>
        <strain evidence="4">RU283</strain>
    </source>
</reference>
<feature type="domain" description="Fumarylacetoacetase-like C-terminal" evidence="3">
    <location>
        <begin position="88"/>
        <end position="286"/>
    </location>
</feature>
<organism evidence="4 5">
    <name type="scientific">Peribacillus simplex</name>
    <dbReference type="NCBI Taxonomy" id="1478"/>
    <lineage>
        <taxon>Bacteria</taxon>
        <taxon>Bacillati</taxon>
        <taxon>Bacillota</taxon>
        <taxon>Bacilli</taxon>
        <taxon>Bacillales</taxon>
        <taxon>Bacillaceae</taxon>
        <taxon>Peribacillus</taxon>
    </lineage>
</organism>
<evidence type="ECO:0000256" key="2">
    <source>
        <dbReference type="ARBA" id="ARBA00022723"/>
    </source>
</evidence>
<keyword evidence="4" id="KW-0378">Hydrolase</keyword>
<comment type="caution">
    <text evidence="4">The sequence shown here is derived from an EMBL/GenBank/DDBJ whole genome shotgun (WGS) entry which is preliminary data.</text>
</comment>
<dbReference type="GO" id="GO:0044281">
    <property type="term" value="P:small molecule metabolic process"/>
    <property type="evidence" value="ECO:0007669"/>
    <property type="project" value="UniProtKB-ARBA"/>
</dbReference>
<protein>
    <submittedName>
        <fullName evidence="4">Fumarylacetoacetate hydrolase family protein</fullName>
    </submittedName>
</protein>
<gene>
    <name evidence="4" type="ORF">Q8G35_16345</name>
</gene>
<dbReference type="EMBL" id="JAUUTP010000017">
    <property type="protein sequence ID" value="MDP1419914.1"/>
    <property type="molecule type" value="Genomic_DNA"/>
</dbReference>
<dbReference type="GO" id="GO:0046872">
    <property type="term" value="F:metal ion binding"/>
    <property type="evidence" value="ECO:0007669"/>
    <property type="project" value="UniProtKB-KW"/>
</dbReference>
<dbReference type="InterPro" id="IPR011234">
    <property type="entry name" value="Fumarylacetoacetase-like_C"/>
</dbReference>
<dbReference type="SUPFAM" id="SSF56529">
    <property type="entry name" value="FAH"/>
    <property type="match status" value="1"/>
</dbReference>
<evidence type="ECO:0000313" key="4">
    <source>
        <dbReference type="EMBL" id="MDP1419914.1"/>
    </source>
</evidence>
<sequence length="304" mass="34105">MKLATIQRNGEEMAGLVVHDGILLIEDLNTKFNQEWSTDLFEMITSNQLDGMKQWYYSEGKEKVAELGDILIPFQEVEYAPIYRHPRKIWGIGLNYVEHAADLNENAPNTEPASFLKPDTTIIGPNDTIKIPLQSERTTAEAELGIVIGKECKDVSEEDAPNVIAGFTTIIDMTAEDILQRNPRYLTRSKSFDTFFSFGPHLVTPEEVEEVVNLNVSTVINGEVHRKNIVSNMSFLPWHLISFHSKVMKLLPGDIISTGTPGAVVIRDGDIVECHIDGFEKLVNHVKDLKLKGEVTTHGIESYK</sequence>
<dbReference type="InterPro" id="IPR036663">
    <property type="entry name" value="Fumarylacetoacetase_C_sf"/>
</dbReference>
<dbReference type="PANTHER" id="PTHR42796:SF4">
    <property type="entry name" value="FUMARYLACETOACETATE HYDROLASE DOMAIN-CONTAINING PROTEIN 2A"/>
    <property type="match status" value="1"/>
</dbReference>
<dbReference type="GO" id="GO:0016787">
    <property type="term" value="F:hydrolase activity"/>
    <property type="evidence" value="ECO:0007669"/>
    <property type="project" value="UniProtKB-KW"/>
</dbReference>
<dbReference type="PANTHER" id="PTHR42796">
    <property type="entry name" value="FUMARYLACETOACETATE HYDROLASE DOMAIN-CONTAINING PROTEIN 2A-RELATED"/>
    <property type="match status" value="1"/>
</dbReference>
<keyword evidence="2" id="KW-0479">Metal-binding</keyword>
<evidence type="ECO:0000256" key="1">
    <source>
        <dbReference type="ARBA" id="ARBA00010211"/>
    </source>
</evidence>
<dbReference type="AlphaFoldDB" id="A0AA90P6I9"/>
<dbReference type="Proteomes" id="UP001178277">
    <property type="component" value="Unassembled WGS sequence"/>
</dbReference>
<dbReference type="InterPro" id="IPR051121">
    <property type="entry name" value="FAH"/>
</dbReference>
<accession>A0AA90P6I9</accession>
<dbReference type="RefSeq" id="WP_305161145.1">
    <property type="nucleotide sequence ID" value="NZ_JAUUTP010000017.1"/>
</dbReference>
<evidence type="ECO:0000313" key="5">
    <source>
        <dbReference type="Proteomes" id="UP001178277"/>
    </source>
</evidence>
<comment type="similarity">
    <text evidence="1">Belongs to the FAH family.</text>
</comment>
<evidence type="ECO:0000259" key="3">
    <source>
        <dbReference type="Pfam" id="PF01557"/>
    </source>
</evidence>
<dbReference type="Pfam" id="PF01557">
    <property type="entry name" value="FAA_hydrolase"/>
    <property type="match status" value="1"/>
</dbReference>
<name>A0AA90P6I9_9BACI</name>
<proteinExistence type="inferred from homology"/>
<dbReference type="Gene3D" id="3.90.850.10">
    <property type="entry name" value="Fumarylacetoacetase-like, C-terminal domain"/>
    <property type="match status" value="1"/>
</dbReference>